<feature type="transmembrane region" description="Helical" evidence="8">
    <location>
        <begin position="75"/>
        <end position="95"/>
    </location>
</feature>
<evidence type="ECO:0000256" key="5">
    <source>
        <dbReference type="ARBA" id="ARBA00022840"/>
    </source>
</evidence>
<reference evidence="12" key="1">
    <citation type="submission" date="2017-09" db="EMBL/GenBank/DDBJ databases">
        <title>The Reconstruction of 2,631 Draft Metagenome-Assembled Genomes from the Global Oceans.</title>
        <authorList>
            <person name="Tully B.J."/>
            <person name="Graham E.D."/>
            <person name="Heidelberg J.F."/>
        </authorList>
    </citation>
    <scope>NUCLEOTIDE SEQUENCE [LARGE SCALE GENOMIC DNA]</scope>
</reference>
<dbReference type="InterPro" id="IPR036640">
    <property type="entry name" value="ABC1_TM_sf"/>
</dbReference>
<dbReference type="SUPFAM" id="SSF90123">
    <property type="entry name" value="ABC transporter transmembrane region"/>
    <property type="match status" value="1"/>
</dbReference>
<evidence type="ECO:0000256" key="6">
    <source>
        <dbReference type="ARBA" id="ARBA00022989"/>
    </source>
</evidence>
<dbReference type="Gene3D" id="1.20.1560.10">
    <property type="entry name" value="ABC transporter type 1, transmembrane domain"/>
    <property type="match status" value="1"/>
</dbReference>
<sequence length="601" mass="67885">MIKFISVLFSKKTSDTNFSKNKDAQAIARFLSYWWPNWRWMILGLMAIPITVGATLVLPWLVIRIVDDHLMKDQFKGFSELVWASAGIILLGYVADAVYTFSLQKTGQIAIYELRKELYKHILSLPRIFFDQKPVGVILTRITTDLEALGESLAAGVLSVFTDLLKTIALLGVLIYFSWQLTLIILLVLPAIYIISNYLRVKLRLYYNLTREALALATGFLQECLNGVKTVQLYASERKVQKQYEVKTQHFLHAQSRSNFYDATLFSVIEGITSTAMALMIWYGAHEILDGNVTVGTLIGFINILNRIFVPIREFTQQLTVFQRAMSSLENIEKLFREKTDVALTDTELQNGITRKLDGFENLIFENVCFRYSPNSPYVLKGITFEVNKGEKIAIVGTTGSGKSTILRILTRTYTNYEGSIRINGVELSAIPRGELQRLIAMMQQETYLFEEKVGFNISLGRESVGSLEVEEAARYVYANKFIEQLPGKFDFQLLENGKNLSEGQARLIVFARAIAGKSDLCVLDEATSSVDSFTENLIQKAIGRIFEDKTVIVIAHRLSTIRHSTNILVISNGFIAERGDHTELVSLNGIYARLSQTLEQ</sequence>
<dbReference type="InterPro" id="IPR003593">
    <property type="entry name" value="AAA+_ATPase"/>
</dbReference>
<dbReference type="GO" id="GO:0005524">
    <property type="term" value="F:ATP binding"/>
    <property type="evidence" value="ECO:0007669"/>
    <property type="project" value="UniProtKB-KW"/>
</dbReference>
<dbReference type="PANTHER" id="PTHR43394">
    <property type="entry name" value="ATP-DEPENDENT PERMEASE MDL1, MITOCHONDRIAL"/>
    <property type="match status" value="1"/>
</dbReference>
<proteinExistence type="predicted"/>
<dbReference type="PROSITE" id="PS50929">
    <property type="entry name" value="ABC_TM1F"/>
    <property type="match status" value="1"/>
</dbReference>
<dbReference type="Proteomes" id="UP000226525">
    <property type="component" value="Unassembled WGS sequence"/>
</dbReference>
<comment type="caution">
    <text evidence="11">The sequence shown here is derived from an EMBL/GenBank/DDBJ whole genome shotgun (WGS) entry which is preliminary data.</text>
</comment>
<evidence type="ECO:0000256" key="7">
    <source>
        <dbReference type="ARBA" id="ARBA00023136"/>
    </source>
</evidence>
<protein>
    <submittedName>
        <fullName evidence="11">ABC transporter permease</fullName>
    </submittedName>
</protein>
<dbReference type="Pfam" id="PF00005">
    <property type="entry name" value="ABC_tran"/>
    <property type="match status" value="1"/>
</dbReference>
<feature type="transmembrane region" description="Helical" evidence="8">
    <location>
        <begin position="168"/>
        <end position="195"/>
    </location>
</feature>
<dbReference type="InterPro" id="IPR027417">
    <property type="entry name" value="P-loop_NTPase"/>
</dbReference>
<dbReference type="GO" id="GO:0015421">
    <property type="term" value="F:ABC-type oligopeptide transporter activity"/>
    <property type="evidence" value="ECO:0007669"/>
    <property type="project" value="TreeGrafter"/>
</dbReference>
<evidence type="ECO:0000256" key="4">
    <source>
        <dbReference type="ARBA" id="ARBA00022741"/>
    </source>
</evidence>
<dbReference type="InterPro" id="IPR039421">
    <property type="entry name" value="Type_1_exporter"/>
</dbReference>
<keyword evidence="7 8" id="KW-0472">Membrane</keyword>
<dbReference type="FunFam" id="3.40.50.300:FF:000604">
    <property type="entry name" value="ABC transporter B family member 28"/>
    <property type="match status" value="1"/>
</dbReference>
<feature type="domain" description="ABC transmembrane type-1" evidence="10">
    <location>
        <begin position="50"/>
        <end position="324"/>
    </location>
</feature>
<dbReference type="Gene3D" id="3.40.50.300">
    <property type="entry name" value="P-loop containing nucleotide triphosphate hydrolases"/>
    <property type="match status" value="1"/>
</dbReference>
<evidence type="ECO:0000256" key="8">
    <source>
        <dbReference type="SAM" id="Phobius"/>
    </source>
</evidence>
<evidence type="ECO:0000313" key="12">
    <source>
        <dbReference type="Proteomes" id="UP000226525"/>
    </source>
</evidence>
<gene>
    <name evidence="11" type="ORF">CMN54_11625</name>
</gene>
<keyword evidence="3 8" id="KW-0812">Transmembrane</keyword>
<dbReference type="GO" id="GO:0016887">
    <property type="term" value="F:ATP hydrolysis activity"/>
    <property type="evidence" value="ECO:0007669"/>
    <property type="project" value="InterPro"/>
</dbReference>
<keyword evidence="2" id="KW-0813">Transport</keyword>
<evidence type="ECO:0000259" key="9">
    <source>
        <dbReference type="PROSITE" id="PS50893"/>
    </source>
</evidence>
<feature type="transmembrane region" description="Helical" evidence="8">
    <location>
        <begin position="40"/>
        <end position="63"/>
    </location>
</feature>
<organism evidence="11 12">
    <name type="scientific">SAR324 cluster bacterium</name>
    <dbReference type="NCBI Taxonomy" id="2024889"/>
    <lineage>
        <taxon>Bacteria</taxon>
        <taxon>Deltaproteobacteria</taxon>
        <taxon>SAR324 cluster</taxon>
    </lineage>
</organism>
<evidence type="ECO:0000313" key="11">
    <source>
        <dbReference type="EMBL" id="MAH64070.1"/>
    </source>
</evidence>
<dbReference type="PANTHER" id="PTHR43394:SF1">
    <property type="entry name" value="ATP-BINDING CASSETTE SUB-FAMILY B MEMBER 10, MITOCHONDRIAL"/>
    <property type="match status" value="1"/>
</dbReference>
<keyword evidence="4" id="KW-0547">Nucleotide-binding</keyword>
<evidence type="ECO:0000259" key="10">
    <source>
        <dbReference type="PROSITE" id="PS50929"/>
    </source>
</evidence>
<evidence type="ECO:0000256" key="1">
    <source>
        <dbReference type="ARBA" id="ARBA00004651"/>
    </source>
</evidence>
<evidence type="ECO:0000256" key="3">
    <source>
        <dbReference type="ARBA" id="ARBA00022692"/>
    </source>
</evidence>
<feature type="domain" description="ABC transporter" evidence="9">
    <location>
        <begin position="363"/>
        <end position="598"/>
    </location>
</feature>
<dbReference type="CDD" id="cd18544">
    <property type="entry name" value="ABC_6TM_TmrA_like"/>
    <property type="match status" value="1"/>
</dbReference>
<dbReference type="GO" id="GO:0005886">
    <property type="term" value="C:plasma membrane"/>
    <property type="evidence" value="ECO:0007669"/>
    <property type="project" value="UniProtKB-SubCell"/>
</dbReference>
<keyword evidence="5" id="KW-0067">ATP-binding</keyword>
<accession>A0A2D6YLN4</accession>
<dbReference type="AlphaFoldDB" id="A0A2D6YLN4"/>
<evidence type="ECO:0000256" key="2">
    <source>
        <dbReference type="ARBA" id="ARBA00022448"/>
    </source>
</evidence>
<dbReference type="Pfam" id="PF00664">
    <property type="entry name" value="ABC_membrane"/>
    <property type="match status" value="1"/>
</dbReference>
<dbReference type="InterPro" id="IPR003439">
    <property type="entry name" value="ABC_transporter-like_ATP-bd"/>
</dbReference>
<dbReference type="PROSITE" id="PS50893">
    <property type="entry name" value="ABC_TRANSPORTER_2"/>
    <property type="match status" value="1"/>
</dbReference>
<dbReference type="SUPFAM" id="SSF52540">
    <property type="entry name" value="P-loop containing nucleoside triphosphate hydrolases"/>
    <property type="match status" value="1"/>
</dbReference>
<dbReference type="EMBL" id="NZEX01000131">
    <property type="protein sequence ID" value="MAH64070.1"/>
    <property type="molecule type" value="Genomic_DNA"/>
</dbReference>
<comment type="subcellular location">
    <subcellularLocation>
        <location evidence="1">Cell membrane</location>
        <topology evidence="1">Multi-pass membrane protein</topology>
    </subcellularLocation>
</comment>
<dbReference type="GO" id="GO:0005737">
    <property type="term" value="C:cytoplasm"/>
    <property type="evidence" value="ECO:0007669"/>
    <property type="project" value="UniProtKB-ARBA"/>
</dbReference>
<feature type="transmembrane region" description="Helical" evidence="8">
    <location>
        <begin position="263"/>
        <end position="285"/>
    </location>
</feature>
<dbReference type="InterPro" id="IPR011527">
    <property type="entry name" value="ABC1_TM_dom"/>
</dbReference>
<keyword evidence="6 8" id="KW-1133">Transmembrane helix</keyword>
<dbReference type="SMART" id="SM00382">
    <property type="entry name" value="AAA"/>
    <property type="match status" value="1"/>
</dbReference>
<name>A0A2D6YLN4_9DELT</name>